<name>A0A9D4LEW4_DREPO</name>
<reference evidence="3" key="1">
    <citation type="journal article" date="2019" name="bioRxiv">
        <title>The Genome of the Zebra Mussel, Dreissena polymorpha: A Resource for Invasive Species Research.</title>
        <authorList>
            <person name="McCartney M.A."/>
            <person name="Auch B."/>
            <person name="Kono T."/>
            <person name="Mallez S."/>
            <person name="Zhang Y."/>
            <person name="Obille A."/>
            <person name="Becker A."/>
            <person name="Abrahante J.E."/>
            <person name="Garbe J."/>
            <person name="Badalamenti J.P."/>
            <person name="Herman A."/>
            <person name="Mangelson H."/>
            <person name="Liachko I."/>
            <person name="Sullivan S."/>
            <person name="Sone E.D."/>
            <person name="Koren S."/>
            <person name="Silverstein K.A.T."/>
            <person name="Beckman K.B."/>
            <person name="Gohl D.M."/>
        </authorList>
    </citation>
    <scope>NUCLEOTIDE SEQUENCE</scope>
    <source>
        <strain evidence="3">Duluth1</strain>
        <tissue evidence="3">Whole animal</tissue>
    </source>
</reference>
<sequence>MTLDTPVRQRQTKRILSSPDSELVTDHKRASYAEVVMSPPKTSTEASSGSSTSSIPTIVLSDESMAQISSLLVSTFKTQIESMVEQIANSVFSKLTCKLESLEKANEDLAKENADLKSKLCSLETTTDHLEQYSRRNSNRISGIKELPSEILTRLCYKLLKPSAVISS</sequence>
<gene>
    <name evidence="3" type="ORF">DPMN_099416</name>
</gene>
<comment type="caution">
    <text evidence="3">The sequence shown here is derived from an EMBL/GenBank/DDBJ whole genome shotgun (WGS) entry which is preliminary data.</text>
</comment>
<reference evidence="3" key="2">
    <citation type="submission" date="2020-11" db="EMBL/GenBank/DDBJ databases">
        <authorList>
            <person name="McCartney M.A."/>
            <person name="Auch B."/>
            <person name="Kono T."/>
            <person name="Mallez S."/>
            <person name="Becker A."/>
            <person name="Gohl D.M."/>
            <person name="Silverstein K.A.T."/>
            <person name="Koren S."/>
            <person name="Bechman K.B."/>
            <person name="Herman A."/>
            <person name="Abrahante J.E."/>
            <person name="Garbe J."/>
        </authorList>
    </citation>
    <scope>NUCLEOTIDE SEQUENCE</scope>
    <source>
        <strain evidence="3">Duluth1</strain>
        <tissue evidence="3">Whole animal</tissue>
    </source>
</reference>
<keyword evidence="4" id="KW-1185">Reference proteome</keyword>
<proteinExistence type="predicted"/>
<evidence type="ECO:0000313" key="4">
    <source>
        <dbReference type="Proteomes" id="UP000828390"/>
    </source>
</evidence>
<organism evidence="3 4">
    <name type="scientific">Dreissena polymorpha</name>
    <name type="common">Zebra mussel</name>
    <name type="synonym">Mytilus polymorpha</name>
    <dbReference type="NCBI Taxonomy" id="45954"/>
    <lineage>
        <taxon>Eukaryota</taxon>
        <taxon>Metazoa</taxon>
        <taxon>Spiralia</taxon>
        <taxon>Lophotrochozoa</taxon>
        <taxon>Mollusca</taxon>
        <taxon>Bivalvia</taxon>
        <taxon>Autobranchia</taxon>
        <taxon>Heteroconchia</taxon>
        <taxon>Euheterodonta</taxon>
        <taxon>Imparidentia</taxon>
        <taxon>Neoheterodontei</taxon>
        <taxon>Myida</taxon>
        <taxon>Dreissenoidea</taxon>
        <taxon>Dreissenidae</taxon>
        <taxon>Dreissena</taxon>
    </lineage>
</organism>
<dbReference type="Proteomes" id="UP000828390">
    <property type="component" value="Unassembled WGS sequence"/>
</dbReference>
<keyword evidence="1" id="KW-0175">Coiled coil</keyword>
<accession>A0A9D4LEW4</accession>
<evidence type="ECO:0000313" key="3">
    <source>
        <dbReference type="EMBL" id="KAH3856821.1"/>
    </source>
</evidence>
<feature type="compositionally biased region" description="Low complexity" evidence="2">
    <location>
        <begin position="42"/>
        <end position="54"/>
    </location>
</feature>
<feature type="region of interest" description="Disordered" evidence="2">
    <location>
        <begin position="1"/>
        <end position="54"/>
    </location>
</feature>
<protein>
    <submittedName>
        <fullName evidence="3">Uncharacterized protein</fullName>
    </submittedName>
</protein>
<evidence type="ECO:0000256" key="1">
    <source>
        <dbReference type="SAM" id="Coils"/>
    </source>
</evidence>
<evidence type="ECO:0000256" key="2">
    <source>
        <dbReference type="SAM" id="MobiDB-lite"/>
    </source>
</evidence>
<feature type="coiled-coil region" evidence="1">
    <location>
        <begin position="92"/>
        <end position="119"/>
    </location>
</feature>
<dbReference type="AlphaFoldDB" id="A0A9D4LEW4"/>
<dbReference type="EMBL" id="JAIWYP010000003">
    <property type="protein sequence ID" value="KAH3856821.1"/>
    <property type="molecule type" value="Genomic_DNA"/>
</dbReference>